<feature type="domain" description="NB-ARC" evidence="1">
    <location>
        <begin position="291"/>
        <end position="390"/>
    </location>
</feature>
<organism evidence="2">
    <name type="scientific">Streptomyces sp. NBC_00060</name>
    <dbReference type="NCBI Taxonomy" id="2975636"/>
    <lineage>
        <taxon>Bacteria</taxon>
        <taxon>Bacillati</taxon>
        <taxon>Actinomycetota</taxon>
        <taxon>Actinomycetes</taxon>
        <taxon>Kitasatosporales</taxon>
        <taxon>Streptomycetaceae</taxon>
        <taxon>Streptomyces</taxon>
    </lineage>
</organism>
<dbReference type="PANTHER" id="PTHR35205">
    <property type="entry name" value="NB-ARC AND TPR DOMAIN PROTEIN"/>
    <property type="match status" value="1"/>
</dbReference>
<dbReference type="EMBL" id="CP108253">
    <property type="protein sequence ID" value="WTU43326.1"/>
    <property type="molecule type" value="Genomic_DNA"/>
</dbReference>
<name>A0AAU2H570_9ACTN</name>
<sequence>MFTALKGAWLVSNLDGGRVAARGFQYQYLRTLEALLAGWDRPDVDGCRIEGPAPDSTASAVDVVDFDLVDRQGECLVAAQVKSAAPGRRSSAPEAFAVLAEMVTKSDSKAYELITTAMPDTKCRALAAALAVQSQDPEELRFSVAQLLGQAPRASARLQALSAEEVERLGRCRIVFDNRDEAVLRRDLHDQLRQRRRQRRAGLGERSAGLILGYLTAEVLRRAATPQEAFWSISDFTNAVLVEDDVLIRALGRKDWAAVYGPVTPVPDIVRPALLAKVADALTPADSAPGGVQSCVVTGLSGIGKSSTAAAYVAEHADRYDLIFWADASTTESLTASFRRLCGHLHGQFDDQSARSADHLREQAHELLSALPGRWLIVFDDAFADIVSPWIPRLGRGDVLITSIDNAGWTWARHRVSVDRMSTDHACELMTRRLALTDSDAERHRQDLATLADALDGWPLAIELACGYLRSCAIPVDRIDQYRHALLSRALDDRFSIPHGYPRTLVAAVDLSLARLVHVLAGDQQLSRQVREVLGYLTNFAPQRIPIHLAAVSAFFSPEDVPTTPLPTAVDESDVPLREIFRALVKVSFVRYTEPLAPLSSKSPVGIDDTVSMNAVLQEILRQYYEQTPGSKEALSQCAFHTDRWLYVSMEVSHADRSWELAQHAAALAAHARRRDVKDNHTAVLLGNLAGFKKLQGEVREAIELLTLELAWLDEIEEPNEVLQAQTRIQLAHAHQIAELPGEADQALRLLTPVLAYIEHIRQEEPARNAAAVLTAEAAAILEELLRRHARNERLVHLHRSFTTLSGLLPTPSTVAEMAQARAVGRLFEAGQTEAAERAAREALASYGEDWTGNSAEVQRILIEALTVQRRWQEAEAEFESFLARTRPRSLHRFAEQMLVHNVGLTCALAWVVAGDEAAAALLNRIVSEMDVDTLSRQVPLVERTRYTLLKAVAAASRNDTSAFETLMHDLGTHPLDKETNEETPWEDLLHHLIGRLRDIAARTVHENFQVHGEKLLQTLAPGWQGDPNLARVLERADVGIRLALSSEAPFDILGFAALPTAGTVGRDRTIAVAVIEPTHMLAIGTADGLSMELQVHRICSSGFRLVVPEAFTVPTPAGWQLRRHRGQLTLKDSAGVLRARARIRPQQQWLAAADRHRRVLVLYGFGFDLGSPARRNEAFTSHQAFYSRLKFTAARRLLAAGLVPWKS</sequence>
<keyword evidence="2" id="KW-0547">Nucleotide-binding</keyword>
<dbReference type="AlphaFoldDB" id="A0AAU2H570"/>
<gene>
    <name evidence="2" type="ORF">OHV25_28970</name>
</gene>
<dbReference type="Pfam" id="PF00931">
    <property type="entry name" value="NB-ARC"/>
    <property type="match status" value="1"/>
</dbReference>
<evidence type="ECO:0000259" key="1">
    <source>
        <dbReference type="Pfam" id="PF00931"/>
    </source>
</evidence>
<dbReference type="PANTHER" id="PTHR35205:SF1">
    <property type="entry name" value="ZU5 DOMAIN-CONTAINING PROTEIN"/>
    <property type="match status" value="1"/>
</dbReference>
<evidence type="ECO:0000313" key="2">
    <source>
        <dbReference type="EMBL" id="WTU43326.1"/>
    </source>
</evidence>
<keyword evidence="2" id="KW-0067">ATP-binding</keyword>
<reference evidence="2" key="1">
    <citation type="submission" date="2022-10" db="EMBL/GenBank/DDBJ databases">
        <title>The complete genomes of actinobacterial strains from the NBC collection.</title>
        <authorList>
            <person name="Joergensen T.S."/>
            <person name="Alvarez Arevalo M."/>
            <person name="Sterndorff E.B."/>
            <person name="Faurdal D."/>
            <person name="Vuksanovic O."/>
            <person name="Mourched A.-S."/>
            <person name="Charusanti P."/>
            <person name="Shaw S."/>
            <person name="Blin K."/>
            <person name="Weber T."/>
        </authorList>
    </citation>
    <scope>NUCLEOTIDE SEQUENCE</scope>
    <source>
        <strain evidence="2">NBC_00060</strain>
    </source>
</reference>
<dbReference type="GO" id="GO:0005524">
    <property type="term" value="F:ATP binding"/>
    <property type="evidence" value="ECO:0007669"/>
    <property type="project" value="UniProtKB-KW"/>
</dbReference>
<dbReference type="Gene3D" id="3.40.50.300">
    <property type="entry name" value="P-loop containing nucleotide triphosphate hydrolases"/>
    <property type="match status" value="1"/>
</dbReference>
<proteinExistence type="predicted"/>
<accession>A0AAU2H570</accession>
<dbReference type="InterPro" id="IPR027417">
    <property type="entry name" value="P-loop_NTPase"/>
</dbReference>
<protein>
    <submittedName>
        <fullName evidence="2">ATP-binding protein</fullName>
    </submittedName>
</protein>
<dbReference type="SUPFAM" id="SSF52540">
    <property type="entry name" value="P-loop containing nucleoside triphosphate hydrolases"/>
    <property type="match status" value="1"/>
</dbReference>
<dbReference type="InterPro" id="IPR002182">
    <property type="entry name" value="NB-ARC"/>
</dbReference>